<dbReference type="PANTHER" id="PTHR32258:SF26">
    <property type="entry name" value="KINASE INTERACTING (KIP1-LIKE) FAMILY PROTEIN"/>
    <property type="match status" value="1"/>
</dbReference>
<sequence length="328" mass="37175">MVVLPPSVHSRKKSNGVTQTSESGTNKEKMSDQSSSPSLTAGSRGSCSPAITRPTWLLSTITDFDERMKAIGTTNSGEDGPNHTFAQLAESYYGKRPQLLSLLQDIYNSYVALCNRYINALAKRGGANCAELESLDLGEHGEIEYSEVHSSLSYQKPYLSSEVGTTELGVKNVENDRSMEESYKKIQLQENLLEILESERMIREGQNADLEIQVAALVEQNQMLSNEKELMKCRVSEQAKSAWKTREEGCVEELTSKIRELEERVLELEKENKEYCRKVMKREMELENEDEDEGRSEISFGCFRFGKLKRGSRRRADVKKMNIFKDGH</sequence>
<dbReference type="Proteomes" id="UP001345219">
    <property type="component" value="Chromosome 4"/>
</dbReference>
<comment type="caution">
    <text evidence="6">The sequence shown here is derived from an EMBL/GenBank/DDBJ whole genome shotgun (WGS) entry which is preliminary data.</text>
</comment>
<evidence type="ECO:0000256" key="4">
    <source>
        <dbReference type="SAM" id="MobiDB-lite"/>
    </source>
</evidence>
<evidence type="ECO:0000256" key="1">
    <source>
        <dbReference type="ARBA" id="ARBA00023054"/>
    </source>
</evidence>
<dbReference type="GO" id="GO:0003779">
    <property type="term" value="F:actin binding"/>
    <property type="evidence" value="ECO:0007669"/>
    <property type="project" value="InterPro"/>
</dbReference>
<dbReference type="EMBL" id="JAXIOK010000017">
    <property type="protein sequence ID" value="KAK4751029.1"/>
    <property type="molecule type" value="Genomic_DNA"/>
</dbReference>
<evidence type="ECO:0000313" key="7">
    <source>
        <dbReference type="Proteomes" id="UP001345219"/>
    </source>
</evidence>
<dbReference type="AlphaFoldDB" id="A0AAN7JP13"/>
<dbReference type="PANTHER" id="PTHR32258">
    <property type="entry name" value="PROTEIN NETWORKED 4A"/>
    <property type="match status" value="1"/>
</dbReference>
<dbReference type="PROSITE" id="PS51774">
    <property type="entry name" value="NAB"/>
    <property type="match status" value="1"/>
</dbReference>
<evidence type="ECO:0000256" key="2">
    <source>
        <dbReference type="ARBA" id="ARBA00038006"/>
    </source>
</evidence>
<evidence type="ECO:0000256" key="3">
    <source>
        <dbReference type="SAM" id="Coils"/>
    </source>
</evidence>
<feature type="compositionally biased region" description="Polar residues" evidence="4">
    <location>
        <begin position="32"/>
        <end position="46"/>
    </location>
</feature>
<feature type="coiled-coil region" evidence="3">
    <location>
        <begin position="179"/>
        <end position="278"/>
    </location>
</feature>
<feature type="compositionally biased region" description="Polar residues" evidence="4">
    <location>
        <begin position="15"/>
        <end position="24"/>
    </location>
</feature>
<name>A0AAN7JP13_9MYRT</name>
<keyword evidence="7" id="KW-1185">Reference proteome</keyword>
<accession>A0AAN7JP13</accession>
<evidence type="ECO:0000259" key="5">
    <source>
        <dbReference type="PROSITE" id="PS51774"/>
    </source>
</evidence>
<dbReference type="InterPro" id="IPR011684">
    <property type="entry name" value="NAB"/>
</dbReference>
<evidence type="ECO:0000313" key="6">
    <source>
        <dbReference type="EMBL" id="KAK4751029.1"/>
    </source>
</evidence>
<dbReference type="InterPro" id="IPR051861">
    <property type="entry name" value="NET_actin-binding_domain"/>
</dbReference>
<reference evidence="6 7" key="1">
    <citation type="journal article" date="2023" name="Hortic Res">
        <title>Pangenome of water caltrop reveals structural variations and asymmetric subgenome divergence after allopolyploidization.</title>
        <authorList>
            <person name="Zhang X."/>
            <person name="Chen Y."/>
            <person name="Wang L."/>
            <person name="Yuan Y."/>
            <person name="Fang M."/>
            <person name="Shi L."/>
            <person name="Lu R."/>
            <person name="Comes H.P."/>
            <person name="Ma Y."/>
            <person name="Chen Y."/>
            <person name="Huang G."/>
            <person name="Zhou Y."/>
            <person name="Zheng Z."/>
            <person name="Qiu Y."/>
        </authorList>
    </citation>
    <scope>NUCLEOTIDE SEQUENCE [LARGE SCALE GENOMIC DNA]</scope>
    <source>
        <tissue evidence="6">Roots</tissue>
    </source>
</reference>
<organism evidence="6 7">
    <name type="scientific">Trapa incisa</name>
    <dbReference type="NCBI Taxonomy" id="236973"/>
    <lineage>
        <taxon>Eukaryota</taxon>
        <taxon>Viridiplantae</taxon>
        <taxon>Streptophyta</taxon>
        <taxon>Embryophyta</taxon>
        <taxon>Tracheophyta</taxon>
        <taxon>Spermatophyta</taxon>
        <taxon>Magnoliopsida</taxon>
        <taxon>eudicotyledons</taxon>
        <taxon>Gunneridae</taxon>
        <taxon>Pentapetalae</taxon>
        <taxon>rosids</taxon>
        <taxon>malvids</taxon>
        <taxon>Myrtales</taxon>
        <taxon>Lythraceae</taxon>
        <taxon>Trapa</taxon>
    </lineage>
</organism>
<dbReference type="Pfam" id="PF07765">
    <property type="entry name" value="KIP1"/>
    <property type="match status" value="1"/>
</dbReference>
<comment type="similarity">
    <text evidence="2">Belongs to the NET family.</text>
</comment>
<keyword evidence="1 3" id="KW-0175">Coiled coil</keyword>
<feature type="domain" description="NAB" evidence="5">
    <location>
        <begin position="35"/>
        <end position="124"/>
    </location>
</feature>
<protein>
    <recommendedName>
        <fullName evidence="5">NAB domain-containing protein</fullName>
    </recommendedName>
</protein>
<feature type="region of interest" description="Disordered" evidence="4">
    <location>
        <begin position="1"/>
        <end position="51"/>
    </location>
</feature>
<gene>
    <name evidence="6" type="ORF">SAY87_004511</name>
</gene>
<proteinExistence type="inferred from homology"/>